<dbReference type="Gene3D" id="2.40.50.140">
    <property type="entry name" value="Nucleic acid-binding proteins"/>
    <property type="match status" value="1"/>
</dbReference>
<dbReference type="GO" id="GO:0000176">
    <property type="term" value="C:nuclear exosome (RNase complex)"/>
    <property type="evidence" value="ECO:0007669"/>
    <property type="project" value="TreeGrafter"/>
</dbReference>
<dbReference type="GO" id="GO:0071034">
    <property type="term" value="P:CUT catabolic process"/>
    <property type="evidence" value="ECO:0007669"/>
    <property type="project" value="TreeGrafter"/>
</dbReference>
<feature type="domain" description="K Homology" evidence="10">
    <location>
        <begin position="145"/>
        <end position="192"/>
    </location>
</feature>
<dbReference type="InterPro" id="IPR037319">
    <property type="entry name" value="Rrp40_S1"/>
</dbReference>
<evidence type="ECO:0000313" key="11">
    <source>
        <dbReference type="EMBL" id="CAI8047087.1"/>
    </source>
</evidence>
<dbReference type="GO" id="GO:0000467">
    <property type="term" value="P:exonucleolytic trimming to generate mature 3'-end of 5.8S rRNA from tricistronic rRNA transcript (SSU-rRNA, 5.8S rRNA, LSU-rRNA)"/>
    <property type="evidence" value="ECO:0007669"/>
    <property type="project" value="TreeGrafter"/>
</dbReference>
<dbReference type="CDD" id="cd05790">
    <property type="entry name" value="S1_Rrp40"/>
    <property type="match status" value="1"/>
</dbReference>
<evidence type="ECO:0000256" key="6">
    <source>
        <dbReference type="ARBA" id="ARBA00022835"/>
    </source>
</evidence>
<evidence type="ECO:0000313" key="12">
    <source>
        <dbReference type="Proteomes" id="UP001174909"/>
    </source>
</evidence>
<keyword evidence="7" id="KW-0694">RNA-binding</keyword>
<dbReference type="GO" id="GO:0071038">
    <property type="term" value="P:TRAMP-dependent tRNA surveillance pathway"/>
    <property type="evidence" value="ECO:0007669"/>
    <property type="project" value="TreeGrafter"/>
</dbReference>
<dbReference type="SUPFAM" id="SSF54791">
    <property type="entry name" value="Eukaryotic type KH-domain (KH-domain type I)"/>
    <property type="match status" value="1"/>
</dbReference>
<evidence type="ECO:0000256" key="4">
    <source>
        <dbReference type="ARBA" id="ARBA00022490"/>
    </source>
</evidence>
<comment type="similarity">
    <text evidence="3">Belongs to the RRP40 family.</text>
</comment>
<dbReference type="InterPro" id="IPR026699">
    <property type="entry name" value="Exosome_RNA_bind1/RRP40/RRP4"/>
</dbReference>
<keyword evidence="5" id="KW-0698">rRNA processing</keyword>
<dbReference type="Proteomes" id="UP001174909">
    <property type="component" value="Unassembled WGS sequence"/>
</dbReference>
<keyword evidence="4" id="KW-0963">Cytoplasm</keyword>
<evidence type="ECO:0000256" key="1">
    <source>
        <dbReference type="ARBA" id="ARBA00004496"/>
    </source>
</evidence>
<dbReference type="InterPro" id="IPR004088">
    <property type="entry name" value="KH_dom_type_1"/>
</dbReference>
<dbReference type="InterPro" id="IPR036612">
    <property type="entry name" value="KH_dom_type_1_sf"/>
</dbReference>
<evidence type="ECO:0000256" key="5">
    <source>
        <dbReference type="ARBA" id="ARBA00022552"/>
    </source>
</evidence>
<dbReference type="GO" id="GO:0071035">
    <property type="term" value="P:nuclear polyadenylation-dependent rRNA catabolic process"/>
    <property type="evidence" value="ECO:0007669"/>
    <property type="project" value="TreeGrafter"/>
</dbReference>
<dbReference type="GO" id="GO:0003723">
    <property type="term" value="F:RNA binding"/>
    <property type="evidence" value="ECO:0007669"/>
    <property type="project" value="UniProtKB-KW"/>
</dbReference>
<accession>A0AA35TFM2</accession>
<gene>
    <name evidence="11" type="ORF">GBAR_LOCUS26019</name>
</gene>
<evidence type="ECO:0000256" key="8">
    <source>
        <dbReference type="ARBA" id="ARBA00023242"/>
    </source>
</evidence>
<dbReference type="EMBL" id="CASHTH010003606">
    <property type="protein sequence ID" value="CAI8047087.1"/>
    <property type="molecule type" value="Genomic_DNA"/>
</dbReference>
<keyword evidence="6" id="KW-0271">Exosome</keyword>
<dbReference type="SUPFAM" id="SSF50249">
    <property type="entry name" value="Nucleic acid-binding proteins"/>
    <property type="match status" value="1"/>
</dbReference>
<evidence type="ECO:0000256" key="7">
    <source>
        <dbReference type="ARBA" id="ARBA00022884"/>
    </source>
</evidence>
<keyword evidence="8" id="KW-0539">Nucleus</keyword>
<organism evidence="11 12">
    <name type="scientific">Geodia barretti</name>
    <name type="common">Barrett's horny sponge</name>
    <dbReference type="NCBI Taxonomy" id="519541"/>
    <lineage>
        <taxon>Eukaryota</taxon>
        <taxon>Metazoa</taxon>
        <taxon>Porifera</taxon>
        <taxon>Demospongiae</taxon>
        <taxon>Heteroscleromorpha</taxon>
        <taxon>Tetractinellida</taxon>
        <taxon>Astrophorina</taxon>
        <taxon>Geodiidae</taxon>
        <taxon>Geodia</taxon>
    </lineage>
</organism>
<protein>
    <recommendedName>
        <fullName evidence="9">Ribosomal RNA-processing protein 40</fullName>
    </recommendedName>
</protein>
<dbReference type="InterPro" id="IPR049469">
    <property type="entry name" value="RRP40_KH-I"/>
</dbReference>
<evidence type="ECO:0000256" key="3">
    <source>
        <dbReference type="ARBA" id="ARBA00007841"/>
    </source>
</evidence>
<reference evidence="11" key="1">
    <citation type="submission" date="2023-03" db="EMBL/GenBank/DDBJ databases">
        <authorList>
            <person name="Steffen K."/>
            <person name="Cardenas P."/>
        </authorList>
    </citation>
    <scope>NUCLEOTIDE SEQUENCE</scope>
</reference>
<dbReference type="FunFam" id="3.30.1370.10:FF:000038">
    <property type="entry name" value="exosome complex component RRP40"/>
    <property type="match status" value="1"/>
</dbReference>
<dbReference type="CDD" id="cd22526">
    <property type="entry name" value="KH-I_Rrp40"/>
    <property type="match status" value="1"/>
</dbReference>
<dbReference type="PANTHER" id="PTHR21321">
    <property type="entry name" value="PNAS-3 RELATED"/>
    <property type="match status" value="1"/>
</dbReference>
<evidence type="ECO:0000256" key="9">
    <source>
        <dbReference type="ARBA" id="ARBA00030615"/>
    </source>
</evidence>
<dbReference type="AlphaFoldDB" id="A0AA35TFM2"/>
<comment type="subcellular location">
    <subcellularLocation>
        <location evidence="1">Cytoplasm</location>
    </subcellularLocation>
    <subcellularLocation>
        <location evidence="2">Nucleus</location>
        <location evidence="2">Nucleolus</location>
    </subcellularLocation>
</comment>
<evidence type="ECO:0000256" key="2">
    <source>
        <dbReference type="ARBA" id="ARBA00004604"/>
    </source>
</evidence>
<dbReference type="SUPFAM" id="SSF110324">
    <property type="entry name" value="Ribosomal L27 protein-like"/>
    <property type="match status" value="1"/>
</dbReference>
<name>A0AA35TFM2_GEOBA</name>
<dbReference type="Pfam" id="PF21262">
    <property type="entry name" value="RRP40_S1"/>
    <property type="match status" value="1"/>
</dbReference>
<dbReference type="Pfam" id="PF15985">
    <property type="entry name" value="KH_6"/>
    <property type="match status" value="1"/>
</dbReference>
<evidence type="ECO:0000259" key="10">
    <source>
        <dbReference type="Pfam" id="PF15985"/>
    </source>
</evidence>
<dbReference type="GO" id="GO:0005730">
    <property type="term" value="C:nucleolus"/>
    <property type="evidence" value="ECO:0007669"/>
    <property type="project" value="UniProtKB-SubCell"/>
</dbReference>
<dbReference type="InterPro" id="IPR012340">
    <property type="entry name" value="NA-bd_OB-fold"/>
</dbReference>
<dbReference type="Gene3D" id="3.30.1370.10">
    <property type="entry name" value="K Homology domain, type 1"/>
    <property type="match status" value="1"/>
</dbReference>
<comment type="caution">
    <text evidence="11">The sequence shown here is derived from an EMBL/GenBank/DDBJ whole genome shotgun (WGS) entry which is preliminary data.</text>
</comment>
<dbReference type="Gene3D" id="2.40.50.100">
    <property type="match status" value="1"/>
</dbReference>
<keyword evidence="12" id="KW-1185">Reference proteome</keyword>
<dbReference type="GO" id="GO:0000177">
    <property type="term" value="C:cytoplasmic exosome (RNase complex)"/>
    <property type="evidence" value="ECO:0007669"/>
    <property type="project" value="TreeGrafter"/>
</dbReference>
<proteinExistence type="inferred from homology"/>
<dbReference type="GO" id="GO:0034475">
    <property type="term" value="P:U4 snRNA 3'-end processing"/>
    <property type="evidence" value="ECO:0007669"/>
    <property type="project" value="TreeGrafter"/>
</dbReference>
<sequence length="254" mass="27147">MSISSVVLPGDELAADNSVVLGPGTRRDERGTSYSTVAGVVRGREGKKIWVDFNSKRYVAVKGERVLGVVTKTGRVHRVDIGAAHLASLPELAFQGATRRNKPALQVGGLVYAMVSRAHPHLEPEISCVDGGGKSDGLGPIPTSGFMIRCSLGLCRKLLAKPSPVLKALGARLKYECVVGVNGRVWVKAADVAQTIIVVNAVRNSEFMSEEQCRQMVEQMLKVVAFQIMSPCSNYTLALSPCVILKSMIAKASA</sequence>
<dbReference type="GO" id="GO:0071051">
    <property type="term" value="P:poly(A)-dependent snoRNA 3'-end processing"/>
    <property type="evidence" value="ECO:0007669"/>
    <property type="project" value="TreeGrafter"/>
</dbReference>
<dbReference type="PANTHER" id="PTHR21321:SF1">
    <property type="entry name" value="EXOSOME COMPLEX COMPONENT RRP40"/>
    <property type="match status" value="1"/>
</dbReference>